<reference evidence="1" key="1">
    <citation type="submission" date="2018-05" db="EMBL/GenBank/DDBJ databases">
        <authorList>
            <person name="Lanie J.A."/>
            <person name="Ng W.-L."/>
            <person name="Kazmierczak K.M."/>
            <person name="Andrzejewski T.M."/>
            <person name="Davidsen T.M."/>
            <person name="Wayne K.J."/>
            <person name="Tettelin H."/>
            <person name="Glass J.I."/>
            <person name="Rusch D."/>
            <person name="Podicherti R."/>
            <person name="Tsui H.-C.T."/>
            <person name="Winkler M.E."/>
        </authorList>
    </citation>
    <scope>NUCLEOTIDE SEQUENCE</scope>
</reference>
<dbReference type="AlphaFoldDB" id="A0A382CBS5"/>
<name>A0A382CBS5_9ZZZZ</name>
<protein>
    <submittedName>
        <fullName evidence="1">Uncharacterized protein</fullName>
    </submittedName>
</protein>
<evidence type="ECO:0000313" key="1">
    <source>
        <dbReference type="EMBL" id="SVB23299.1"/>
    </source>
</evidence>
<proteinExistence type="predicted"/>
<accession>A0A382CBS5</accession>
<feature type="non-terminal residue" evidence="1">
    <location>
        <position position="27"/>
    </location>
</feature>
<sequence length="27" mass="2835">MGLELGSPPISSRASFLGTQALSKHSY</sequence>
<gene>
    <name evidence="1" type="ORF">METZ01_LOCUS176153</name>
</gene>
<dbReference type="EMBL" id="UINC01033664">
    <property type="protein sequence ID" value="SVB23299.1"/>
    <property type="molecule type" value="Genomic_DNA"/>
</dbReference>
<organism evidence="1">
    <name type="scientific">marine metagenome</name>
    <dbReference type="NCBI Taxonomy" id="408172"/>
    <lineage>
        <taxon>unclassified sequences</taxon>
        <taxon>metagenomes</taxon>
        <taxon>ecological metagenomes</taxon>
    </lineage>
</organism>